<organism evidence="2 3">
    <name type="scientific">Rhipicephalus sanguineus</name>
    <name type="common">Brown dog tick</name>
    <name type="synonym">Ixodes sanguineus</name>
    <dbReference type="NCBI Taxonomy" id="34632"/>
    <lineage>
        <taxon>Eukaryota</taxon>
        <taxon>Metazoa</taxon>
        <taxon>Ecdysozoa</taxon>
        <taxon>Arthropoda</taxon>
        <taxon>Chelicerata</taxon>
        <taxon>Arachnida</taxon>
        <taxon>Acari</taxon>
        <taxon>Parasitiformes</taxon>
        <taxon>Ixodida</taxon>
        <taxon>Ixodoidea</taxon>
        <taxon>Ixodidae</taxon>
        <taxon>Rhipicephalinae</taxon>
        <taxon>Rhipicephalus</taxon>
        <taxon>Rhipicephalus</taxon>
    </lineage>
</organism>
<dbReference type="EMBL" id="JABSTV010001359">
    <property type="protein sequence ID" value="KAH7932552.1"/>
    <property type="molecule type" value="Genomic_DNA"/>
</dbReference>
<keyword evidence="3" id="KW-1185">Reference proteome</keyword>
<proteinExistence type="predicted"/>
<dbReference type="AlphaFoldDB" id="A0A9D4SMQ9"/>
<accession>A0A9D4SMQ9</accession>
<evidence type="ECO:0000313" key="2">
    <source>
        <dbReference type="EMBL" id="KAH7932552.1"/>
    </source>
</evidence>
<feature type="region of interest" description="Disordered" evidence="1">
    <location>
        <begin position="121"/>
        <end position="149"/>
    </location>
</feature>
<name>A0A9D4SMQ9_RHISA</name>
<evidence type="ECO:0000256" key="1">
    <source>
        <dbReference type="SAM" id="MobiDB-lite"/>
    </source>
</evidence>
<protein>
    <submittedName>
        <fullName evidence="2">Uncharacterized protein</fullName>
    </submittedName>
</protein>
<gene>
    <name evidence="2" type="ORF">HPB52_024354</name>
</gene>
<comment type="caution">
    <text evidence="2">The sequence shown here is derived from an EMBL/GenBank/DDBJ whole genome shotgun (WGS) entry which is preliminary data.</text>
</comment>
<feature type="compositionally biased region" description="Polar residues" evidence="1">
    <location>
        <begin position="132"/>
        <end position="149"/>
    </location>
</feature>
<evidence type="ECO:0000313" key="3">
    <source>
        <dbReference type="Proteomes" id="UP000821837"/>
    </source>
</evidence>
<sequence length="247" mass="26940">MTSNITSFDHRLSVTALLTRGKLDQGQDGIKGLAACVLIPLPSGCILGRLGLNPPTTWCQKWDPRFLPFDMANKDAPVPALAAASLRGLAPQFEDYVFATGMHAAPDETRRRTRTNHIRDYGNFASRDRPDASQTSNSNVGEASKSGQGRQCHFCGHKVHIQLLKRSASDPWTSTPSRRWLGTGGAVEVSGQRCPLVLKVDSSDDVSVIPPVLATDAVARNFSDRRNILEASRHLLRGAVLEMQTNQ</sequence>
<reference evidence="2" key="1">
    <citation type="journal article" date="2020" name="Cell">
        <title>Large-Scale Comparative Analyses of Tick Genomes Elucidate Their Genetic Diversity and Vector Capacities.</title>
        <authorList>
            <consortium name="Tick Genome and Microbiome Consortium (TIGMIC)"/>
            <person name="Jia N."/>
            <person name="Wang J."/>
            <person name="Shi W."/>
            <person name="Du L."/>
            <person name="Sun Y."/>
            <person name="Zhan W."/>
            <person name="Jiang J.F."/>
            <person name="Wang Q."/>
            <person name="Zhang B."/>
            <person name="Ji P."/>
            <person name="Bell-Sakyi L."/>
            <person name="Cui X.M."/>
            <person name="Yuan T.T."/>
            <person name="Jiang B.G."/>
            <person name="Yang W.F."/>
            <person name="Lam T.T."/>
            <person name="Chang Q.C."/>
            <person name="Ding S.J."/>
            <person name="Wang X.J."/>
            <person name="Zhu J.G."/>
            <person name="Ruan X.D."/>
            <person name="Zhao L."/>
            <person name="Wei J.T."/>
            <person name="Ye R.Z."/>
            <person name="Que T.C."/>
            <person name="Du C.H."/>
            <person name="Zhou Y.H."/>
            <person name="Cheng J.X."/>
            <person name="Dai P.F."/>
            <person name="Guo W.B."/>
            <person name="Han X.H."/>
            <person name="Huang E.J."/>
            <person name="Li L.F."/>
            <person name="Wei W."/>
            <person name="Gao Y.C."/>
            <person name="Liu J.Z."/>
            <person name="Shao H.Z."/>
            <person name="Wang X."/>
            <person name="Wang C.C."/>
            <person name="Yang T.C."/>
            <person name="Huo Q.B."/>
            <person name="Li W."/>
            <person name="Chen H.Y."/>
            <person name="Chen S.E."/>
            <person name="Zhou L.G."/>
            <person name="Ni X.B."/>
            <person name="Tian J.H."/>
            <person name="Sheng Y."/>
            <person name="Liu T."/>
            <person name="Pan Y.S."/>
            <person name="Xia L.Y."/>
            <person name="Li J."/>
            <person name="Zhao F."/>
            <person name="Cao W.C."/>
        </authorList>
    </citation>
    <scope>NUCLEOTIDE SEQUENCE</scope>
    <source>
        <strain evidence="2">Rsan-2018</strain>
    </source>
</reference>
<dbReference type="Proteomes" id="UP000821837">
    <property type="component" value="Unassembled WGS sequence"/>
</dbReference>
<reference evidence="2" key="2">
    <citation type="submission" date="2021-09" db="EMBL/GenBank/DDBJ databases">
        <authorList>
            <person name="Jia N."/>
            <person name="Wang J."/>
            <person name="Shi W."/>
            <person name="Du L."/>
            <person name="Sun Y."/>
            <person name="Zhan W."/>
            <person name="Jiang J."/>
            <person name="Wang Q."/>
            <person name="Zhang B."/>
            <person name="Ji P."/>
            <person name="Sakyi L.B."/>
            <person name="Cui X."/>
            <person name="Yuan T."/>
            <person name="Jiang B."/>
            <person name="Yang W."/>
            <person name="Lam T.T.-Y."/>
            <person name="Chang Q."/>
            <person name="Ding S."/>
            <person name="Wang X."/>
            <person name="Zhu J."/>
            <person name="Ruan X."/>
            <person name="Zhao L."/>
            <person name="Wei J."/>
            <person name="Que T."/>
            <person name="Du C."/>
            <person name="Cheng J."/>
            <person name="Dai P."/>
            <person name="Han X."/>
            <person name="Huang E."/>
            <person name="Gao Y."/>
            <person name="Liu J."/>
            <person name="Shao H."/>
            <person name="Ye R."/>
            <person name="Li L."/>
            <person name="Wei W."/>
            <person name="Wang X."/>
            <person name="Wang C."/>
            <person name="Huo Q."/>
            <person name="Li W."/>
            <person name="Guo W."/>
            <person name="Chen H."/>
            <person name="Chen S."/>
            <person name="Zhou L."/>
            <person name="Zhou L."/>
            <person name="Ni X."/>
            <person name="Tian J."/>
            <person name="Zhou Y."/>
            <person name="Sheng Y."/>
            <person name="Liu T."/>
            <person name="Pan Y."/>
            <person name="Xia L."/>
            <person name="Li J."/>
            <person name="Zhao F."/>
            <person name="Cao W."/>
        </authorList>
    </citation>
    <scope>NUCLEOTIDE SEQUENCE</scope>
    <source>
        <strain evidence="2">Rsan-2018</strain>
        <tissue evidence="2">Larvae</tissue>
    </source>
</reference>